<dbReference type="InterPro" id="IPR036259">
    <property type="entry name" value="MFS_trans_sf"/>
</dbReference>
<feature type="transmembrane region" description="Helical" evidence="6">
    <location>
        <begin position="408"/>
        <end position="430"/>
    </location>
</feature>
<feature type="transmembrane region" description="Helical" evidence="6">
    <location>
        <begin position="79"/>
        <end position="98"/>
    </location>
</feature>
<feature type="transmembrane region" description="Helical" evidence="6">
    <location>
        <begin position="373"/>
        <end position="401"/>
    </location>
</feature>
<evidence type="ECO:0000259" key="7">
    <source>
        <dbReference type="PROSITE" id="PS50850"/>
    </source>
</evidence>
<protein>
    <recommendedName>
        <fullName evidence="7">Major facilitator superfamily (MFS) profile domain-containing protein</fullName>
    </recommendedName>
</protein>
<evidence type="ECO:0000313" key="8">
    <source>
        <dbReference type="EMBL" id="KAK9414844.1"/>
    </source>
</evidence>
<evidence type="ECO:0000256" key="6">
    <source>
        <dbReference type="SAM" id="Phobius"/>
    </source>
</evidence>
<keyword evidence="5 6" id="KW-0472">Membrane</keyword>
<gene>
    <name evidence="8" type="ORF">SUNI508_10787</name>
</gene>
<accession>A0ABR2UJN4</accession>
<feature type="transmembrane region" description="Helical" evidence="6">
    <location>
        <begin position="195"/>
        <end position="214"/>
    </location>
</feature>
<sequence length="475" mass="51273">MASERTALLAEESEDVKVDWEGKDDPANPLNWRPRRKWGHVTVVSLLTFLVPLGATMFAPALSSAARDLGSQSESLTSLMLSIYILGWTLGPLVIAPFSEIYGRWAAYTLSNLLYLLFTVACALSPNAGTLIVFRFLAGAVGSTPLAIGGGTISDLIPVQERGFALSLYILGPILGPSVGPLAGGFLTDTLSWRWVFWILALLYAVVTAVQILYTRETFPATILEKKASYLRKSTGDPSFRSVLDYGLSQRQVFVRAIVRPTKMTLLSPINLLISLISAYFNGALFLLLANFPTVFRAEYGFNASDIGLAFIGFGLGNIAGLALFTLTSDRFIQSRLRRGVPKPEDRLIPVVAACPLLAIGFFWYGWSAELHAHWIVPIIGSAFIGMGNVLFFSAIIGYLIDVFTIHAASAIAANIVIRSIGGTVLPLVGGSLYSALGWGLGSSVLGLVAVVLAPLMTLLYVYGESVRKRYPAPL</sequence>
<organism evidence="8 9">
    <name type="scientific">Seiridium unicorne</name>
    <dbReference type="NCBI Taxonomy" id="138068"/>
    <lineage>
        <taxon>Eukaryota</taxon>
        <taxon>Fungi</taxon>
        <taxon>Dikarya</taxon>
        <taxon>Ascomycota</taxon>
        <taxon>Pezizomycotina</taxon>
        <taxon>Sordariomycetes</taxon>
        <taxon>Xylariomycetidae</taxon>
        <taxon>Amphisphaeriales</taxon>
        <taxon>Sporocadaceae</taxon>
        <taxon>Seiridium</taxon>
    </lineage>
</organism>
<comment type="subcellular location">
    <subcellularLocation>
        <location evidence="1">Membrane</location>
        <topology evidence="1">Multi-pass membrane protein</topology>
    </subcellularLocation>
</comment>
<proteinExistence type="inferred from homology"/>
<keyword evidence="9" id="KW-1185">Reference proteome</keyword>
<evidence type="ECO:0000256" key="1">
    <source>
        <dbReference type="ARBA" id="ARBA00004141"/>
    </source>
</evidence>
<dbReference type="PROSITE" id="PS50850">
    <property type="entry name" value="MFS"/>
    <property type="match status" value="1"/>
</dbReference>
<dbReference type="PANTHER" id="PTHR23502">
    <property type="entry name" value="MAJOR FACILITATOR SUPERFAMILY"/>
    <property type="match status" value="1"/>
</dbReference>
<evidence type="ECO:0000256" key="4">
    <source>
        <dbReference type="ARBA" id="ARBA00022989"/>
    </source>
</evidence>
<feature type="domain" description="Major facilitator superfamily (MFS) profile" evidence="7">
    <location>
        <begin position="40"/>
        <end position="467"/>
    </location>
</feature>
<comment type="caution">
    <text evidence="8">The sequence shown here is derived from an EMBL/GenBank/DDBJ whole genome shotgun (WGS) entry which is preliminary data.</text>
</comment>
<dbReference type="InterPro" id="IPR020846">
    <property type="entry name" value="MFS_dom"/>
</dbReference>
<comment type="similarity">
    <text evidence="2">Belongs to the major facilitator superfamily.</text>
</comment>
<dbReference type="InterPro" id="IPR011701">
    <property type="entry name" value="MFS"/>
</dbReference>
<reference evidence="8 9" key="1">
    <citation type="journal article" date="2024" name="J. Plant Pathol.">
        <title>Sequence and assembly of the genome of Seiridium unicorne, isolate CBS 538.82, causal agent of cypress canker disease.</title>
        <authorList>
            <person name="Scali E."/>
            <person name="Rocca G.D."/>
            <person name="Danti R."/>
            <person name="Garbelotto M."/>
            <person name="Barberini S."/>
            <person name="Baroncelli R."/>
            <person name="Emiliani G."/>
        </authorList>
    </citation>
    <scope>NUCLEOTIDE SEQUENCE [LARGE SCALE GENOMIC DNA]</scope>
    <source>
        <strain evidence="8 9">BM-138-508</strain>
    </source>
</reference>
<feature type="transmembrane region" description="Helical" evidence="6">
    <location>
        <begin position="436"/>
        <end position="463"/>
    </location>
</feature>
<dbReference type="CDD" id="cd17323">
    <property type="entry name" value="MFS_Tpo1_MDR_like"/>
    <property type="match status" value="1"/>
</dbReference>
<feature type="transmembrane region" description="Helical" evidence="6">
    <location>
        <begin position="163"/>
        <end position="183"/>
    </location>
</feature>
<dbReference type="SUPFAM" id="SSF103473">
    <property type="entry name" value="MFS general substrate transporter"/>
    <property type="match status" value="1"/>
</dbReference>
<dbReference type="Proteomes" id="UP001408356">
    <property type="component" value="Unassembled WGS sequence"/>
</dbReference>
<evidence type="ECO:0000256" key="2">
    <source>
        <dbReference type="ARBA" id="ARBA00008335"/>
    </source>
</evidence>
<feature type="transmembrane region" description="Helical" evidence="6">
    <location>
        <begin position="270"/>
        <end position="292"/>
    </location>
</feature>
<feature type="transmembrane region" description="Helical" evidence="6">
    <location>
        <begin position="132"/>
        <end position="151"/>
    </location>
</feature>
<feature type="transmembrane region" description="Helical" evidence="6">
    <location>
        <begin position="348"/>
        <end position="367"/>
    </location>
</feature>
<feature type="transmembrane region" description="Helical" evidence="6">
    <location>
        <begin position="38"/>
        <end position="59"/>
    </location>
</feature>
<name>A0ABR2UJN4_9PEZI</name>
<feature type="transmembrane region" description="Helical" evidence="6">
    <location>
        <begin position="307"/>
        <end position="327"/>
    </location>
</feature>
<evidence type="ECO:0000256" key="3">
    <source>
        <dbReference type="ARBA" id="ARBA00022692"/>
    </source>
</evidence>
<dbReference type="Gene3D" id="1.20.1250.20">
    <property type="entry name" value="MFS general substrate transporter like domains"/>
    <property type="match status" value="1"/>
</dbReference>
<dbReference type="Pfam" id="PF07690">
    <property type="entry name" value="MFS_1"/>
    <property type="match status" value="1"/>
</dbReference>
<feature type="transmembrane region" description="Helical" evidence="6">
    <location>
        <begin position="105"/>
        <end position="126"/>
    </location>
</feature>
<keyword evidence="3 6" id="KW-0812">Transmembrane</keyword>
<evidence type="ECO:0000256" key="5">
    <source>
        <dbReference type="ARBA" id="ARBA00023136"/>
    </source>
</evidence>
<dbReference type="PANTHER" id="PTHR23502:SF68">
    <property type="entry name" value="MULTIDRUG TRANSPORTER, PUTATIVE (AFU_ORTHOLOGUE AFUA_3G01120)-RELATED"/>
    <property type="match status" value="1"/>
</dbReference>
<dbReference type="EMBL" id="JARVKF010000421">
    <property type="protein sequence ID" value="KAK9414844.1"/>
    <property type="molecule type" value="Genomic_DNA"/>
</dbReference>
<evidence type="ECO:0000313" key="9">
    <source>
        <dbReference type="Proteomes" id="UP001408356"/>
    </source>
</evidence>
<keyword evidence="4 6" id="KW-1133">Transmembrane helix</keyword>